<organism evidence="2 3">
    <name type="scientific">Haemonchus contortus</name>
    <name type="common">Barber pole worm</name>
    <dbReference type="NCBI Taxonomy" id="6289"/>
    <lineage>
        <taxon>Eukaryota</taxon>
        <taxon>Metazoa</taxon>
        <taxon>Ecdysozoa</taxon>
        <taxon>Nematoda</taxon>
        <taxon>Chromadorea</taxon>
        <taxon>Rhabditida</taxon>
        <taxon>Rhabditina</taxon>
        <taxon>Rhabditomorpha</taxon>
        <taxon>Strongyloidea</taxon>
        <taxon>Trichostrongylidae</taxon>
        <taxon>Haemonchus</taxon>
    </lineage>
</organism>
<dbReference type="AlphaFoldDB" id="A0A7I4Z4I2"/>
<protein>
    <submittedName>
        <fullName evidence="3">Uncharacterized protein</fullName>
    </submittedName>
</protein>
<name>A0A7I4Z4I2_HAECO</name>
<proteinExistence type="predicted"/>
<accession>A0A7I4Z4I2</accession>
<dbReference type="Proteomes" id="UP000025227">
    <property type="component" value="Unplaced"/>
</dbReference>
<keyword evidence="2" id="KW-1185">Reference proteome</keyword>
<evidence type="ECO:0000313" key="3">
    <source>
        <dbReference type="WBParaSite" id="HCON_00190870-00001"/>
    </source>
</evidence>
<feature type="region of interest" description="Disordered" evidence="1">
    <location>
        <begin position="123"/>
        <end position="161"/>
    </location>
</feature>
<reference evidence="3" key="1">
    <citation type="submission" date="2020-12" db="UniProtKB">
        <authorList>
            <consortium name="WormBaseParasite"/>
        </authorList>
    </citation>
    <scope>IDENTIFICATION</scope>
    <source>
        <strain evidence="3">MHco3</strain>
    </source>
</reference>
<sequence>MELLGASVVDALITGSEHRFVRAKIRLLAQLQRRDDYRSPPIRLPQYDTIAMEYAAAQYTCQEHRTRHKIHQHINDFRSIIAVMKAAWADRRHRNREDCRRLLLGPLPFGDTGFVFHPTQEMASDRRVRGRTRAASNGAGKDPSRTTSQNKTGKQPLCFID</sequence>
<evidence type="ECO:0000256" key="1">
    <source>
        <dbReference type="SAM" id="MobiDB-lite"/>
    </source>
</evidence>
<dbReference type="WBParaSite" id="HCON_00190870-00001">
    <property type="protein sequence ID" value="HCON_00190870-00001"/>
    <property type="gene ID" value="HCON_00190870"/>
</dbReference>
<evidence type="ECO:0000313" key="2">
    <source>
        <dbReference type="Proteomes" id="UP000025227"/>
    </source>
</evidence>